<feature type="domain" description="Glycosyltransferase subfamily 4-like N-terminal" evidence="3">
    <location>
        <begin position="15"/>
        <end position="176"/>
    </location>
</feature>
<evidence type="ECO:0000259" key="2">
    <source>
        <dbReference type="Pfam" id="PF00534"/>
    </source>
</evidence>
<reference evidence="5" key="1">
    <citation type="journal article" date="2013" name="BMC Microbiol.">
        <title>Taxonomy and evolution of bacteriochlorophyll a-containing members of the OM60/NOR5 clade of marine gammaproteobacteria: description of Luminiphilus syltensis gen. nov., sp. nov., reclassification of Haliea rubra as Pseudohaliea rubra gen. nov., comb. nov., and emendation of Chromatocurvus halotolerans.</title>
        <authorList>
            <person name="Spring S."/>
            <person name="Riedel T."/>
            <person name="Sproer C."/>
            <person name="Yan S."/>
            <person name="Harder J."/>
            <person name="Fuchs B.M."/>
        </authorList>
    </citation>
    <scope>NUCLEOTIDE SEQUENCE [LARGE SCALE GENOMIC DNA]</scope>
    <source>
        <strain evidence="5">NOR51-B</strain>
    </source>
</reference>
<evidence type="ECO:0000256" key="1">
    <source>
        <dbReference type="ARBA" id="ARBA00022679"/>
    </source>
</evidence>
<evidence type="ECO:0000313" key="5">
    <source>
        <dbReference type="Proteomes" id="UP000004699"/>
    </source>
</evidence>
<evidence type="ECO:0000313" key="4">
    <source>
        <dbReference type="EMBL" id="EED35196.1"/>
    </source>
</evidence>
<dbReference type="STRING" id="565045.NOR51B_1141"/>
<dbReference type="HOGENOM" id="CLU_009583_27_0_6"/>
<feature type="domain" description="Glycosyl transferase family 1" evidence="2">
    <location>
        <begin position="190"/>
        <end position="345"/>
    </location>
</feature>
<dbReference type="Pfam" id="PF00534">
    <property type="entry name" value="Glycos_transf_1"/>
    <property type="match status" value="1"/>
</dbReference>
<dbReference type="Gene3D" id="3.40.50.2000">
    <property type="entry name" value="Glycogen Phosphorylase B"/>
    <property type="match status" value="2"/>
</dbReference>
<dbReference type="AlphaFoldDB" id="B8KUZ8"/>
<dbReference type="GO" id="GO:0009103">
    <property type="term" value="P:lipopolysaccharide biosynthetic process"/>
    <property type="evidence" value="ECO:0007669"/>
    <property type="project" value="TreeGrafter"/>
</dbReference>
<dbReference type="PANTHER" id="PTHR46401:SF2">
    <property type="entry name" value="GLYCOSYLTRANSFERASE WBBK-RELATED"/>
    <property type="match status" value="1"/>
</dbReference>
<keyword evidence="4" id="KW-0328">Glycosyltransferase</keyword>
<dbReference type="GO" id="GO:0016757">
    <property type="term" value="F:glycosyltransferase activity"/>
    <property type="evidence" value="ECO:0007669"/>
    <property type="project" value="UniProtKB-KW"/>
</dbReference>
<organism evidence="4 5">
    <name type="scientific">Luminiphilus syltensis NOR5-1B</name>
    <dbReference type="NCBI Taxonomy" id="565045"/>
    <lineage>
        <taxon>Bacteria</taxon>
        <taxon>Pseudomonadati</taxon>
        <taxon>Pseudomonadota</taxon>
        <taxon>Gammaproteobacteria</taxon>
        <taxon>Cellvibrionales</taxon>
        <taxon>Halieaceae</taxon>
        <taxon>Luminiphilus</taxon>
    </lineage>
</organism>
<dbReference type="InterPro" id="IPR028098">
    <property type="entry name" value="Glyco_trans_4-like_N"/>
</dbReference>
<dbReference type="CDD" id="cd03809">
    <property type="entry name" value="GT4_MtfB-like"/>
    <property type="match status" value="1"/>
</dbReference>
<dbReference type="OrthoDB" id="9801609at2"/>
<sequence length="371" mass="41477">MQVLFDHQIFLAQRYGGVSRYFARLSEELLGLGVNADLIAPIYQNKYLKNLPSNRVHGFEIPRVPYKCGRLGRLINHYSSSWLAKNLKPNIVHETYYNSRSSITDKNAARVLTVYDMIHEKFKKQFSATDRTTNLKKLAVERSGHIICISRSTKNDLCEIFDIPREKVSVIHLGVDFLEGVIDVGDIVFEKPFVLYVGGRGGYKNFEGFIRAFASNKSLSDELSVVAFGGGPIKTREGELIRSVGLDLHDIHQIDGDDNTLGALYKKAAAFIYPSLYEGFGLPPLEAMAQGCPVATSNTSSMPEVVGHAGEYFEPTDIEAMANALETVVFDFSRRKQLIDAGYQRAREFSWRRCAEETVDVYNAVLTGAPV</sequence>
<keyword evidence="5" id="KW-1185">Reference proteome</keyword>
<gene>
    <name evidence="4" type="ORF">NOR51B_1141</name>
</gene>
<accession>B8KUZ8</accession>
<dbReference type="Pfam" id="PF13439">
    <property type="entry name" value="Glyco_transf_4"/>
    <property type="match status" value="1"/>
</dbReference>
<dbReference type="RefSeq" id="WP_009019942.1">
    <property type="nucleotide sequence ID" value="NZ_DS999411.1"/>
</dbReference>
<proteinExistence type="predicted"/>
<dbReference type="eggNOG" id="COG0438">
    <property type="taxonomic scope" value="Bacteria"/>
</dbReference>
<keyword evidence="1 4" id="KW-0808">Transferase</keyword>
<name>B8KUZ8_9GAMM</name>
<dbReference type="InterPro" id="IPR001296">
    <property type="entry name" value="Glyco_trans_1"/>
</dbReference>
<dbReference type="EMBL" id="DS999411">
    <property type="protein sequence ID" value="EED35196.1"/>
    <property type="molecule type" value="Genomic_DNA"/>
</dbReference>
<dbReference type="SUPFAM" id="SSF53756">
    <property type="entry name" value="UDP-Glycosyltransferase/glycogen phosphorylase"/>
    <property type="match status" value="1"/>
</dbReference>
<dbReference type="PANTHER" id="PTHR46401">
    <property type="entry name" value="GLYCOSYLTRANSFERASE WBBK-RELATED"/>
    <property type="match status" value="1"/>
</dbReference>
<evidence type="ECO:0000259" key="3">
    <source>
        <dbReference type="Pfam" id="PF13439"/>
    </source>
</evidence>
<dbReference type="Proteomes" id="UP000004699">
    <property type="component" value="Unassembled WGS sequence"/>
</dbReference>
<protein>
    <submittedName>
        <fullName evidence="4">Mannosyltransferase</fullName>
    </submittedName>
</protein>